<reference evidence="3" key="1">
    <citation type="journal article" date="2021" name="bioRxiv">
        <title>Whole Genome Assembly and Annotation of Northern Wild Rice, Zizania palustris L., Supports a Whole Genome Duplication in the Zizania Genus.</title>
        <authorList>
            <person name="Haas M."/>
            <person name="Kono T."/>
            <person name="Macchietto M."/>
            <person name="Millas R."/>
            <person name="McGilp L."/>
            <person name="Shao M."/>
            <person name="Duquette J."/>
            <person name="Hirsch C.N."/>
            <person name="Kimball J."/>
        </authorList>
    </citation>
    <scope>NUCLEOTIDE SEQUENCE</scope>
    <source>
        <tissue evidence="3">Fresh leaf tissue</tissue>
    </source>
</reference>
<sequence>MPRSGIHNVDKAGGSEMGKGPELEGKTVMDEEMAEKLQIEEIAQFESEKGGNTVMVASVAEEGNHSGGVPGDQVDTDDVTQVYQNSGEEGGRIHITDSEEYIDSQESVDFATRVGIIIADKDKEPDDEERRRCERLKIKEDKSVMDLAISRKEVKNAFVDKGNNIPSLLMMIIFPYIKWLVFLGFSWVVLLTRWTKI</sequence>
<keyword evidence="4" id="KW-1185">Reference proteome</keyword>
<reference evidence="3" key="2">
    <citation type="submission" date="2021-02" db="EMBL/GenBank/DDBJ databases">
        <authorList>
            <person name="Kimball J.A."/>
            <person name="Haas M.W."/>
            <person name="Macchietto M."/>
            <person name="Kono T."/>
            <person name="Duquette J."/>
            <person name="Shao M."/>
        </authorList>
    </citation>
    <scope>NUCLEOTIDE SEQUENCE</scope>
    <source>
        <tissue evidence="3">Fresh leaf tissue</tissue>
    </source>
</reference>
<dbReference type="AlphaFoldDB" id="A0A8J5WB48"/>
<gene>
    <name evidence="3" type="ORF">GUJ93_ZPchr0010g9049</name>
</gene>
<comment type="caution">
    <text evidence="3">The sequence shown here is derived from an EMBL/GenBank/DDBJ whole genome shotgun (WGS) entry which is preliminary data.</text>
</comment>
<keyword evidence="2" id="KW-0812">Transmembrane</keyword>
<dbReference type="OrthoDB" id="689430at2759"/>
<evidence type="ECO:0000313" key="4">
    <source>
        <dbReference type="Proteomes" id="UP000729402"/>
    </source>
</evidence>
<protein>
    <submittedName>
        <fullName evidence="3">Uncharacterized protein</fullName>
    </submittedName>
</protein>
<dbReference type="EMBL" id="JAAALK010000082">
    <property type="protein sequence ID" value="KAG8086541.1"/>
    <property type="molecule type" value="Genomic_DNA"/>
</dbReference>
<keyword evidence="2" id="KW-1133">Transmembrane helix</keyword>
<dbReference type="Proteomes" id="UP000729402">
    <property type="component" value="Unassembled WGS sequence"/>
</dbReference>
<proteinExistence type="predicted"/>
<accession>A0A8J5WB48</accession>
<feature type="transmembrane region" description="Helical" evidence="2">
    <location>
        <begin position="168"/>
        <end position="191"/>
    </location>
</feature>
<organism evidence="3 4">
    <name type="scientific">Zizania palustris</name>
    <name type="common">Northern wild rice</name>
    <dbReference type="NCBI Taxonomy" id="103762"/>
    <lineage>
        <taxon>Eukaryota</taxon>
        <taxon>Viridiplantae</taxon>
        <taxon>Streptophyta</taxon>
        <taxon>Embryophyta</taxon>
        <taxon>Tracheophyta</taxon>
        <taxon>Spermatophyta</taxon>
        <taxon>Magnoliopsida</taxon>
        <taxon>Liliopsida</taxon>
        <taxon>Poales</taxon>
        <taxon>Poaceae</taxon>
        <taxon>BOP clade</taxon>
        <taxon>Oryzoideae</taxon>
        <taxon>Oryzeae</taxon>
        <taxon>Zizaniinae</taxon>
        <taxon>Zizania</taxon>
    </lineage>
</organism>
<evidence type="ECO:0000313" key="3">
    <source>
        <dbReference type="EMBL" id="KAG8086541.1"/>
    </source>
</evidence>
<name>A0A8J5WB48_ZIZPA</name>
<evidence type="ECO:0000256" key="1">
    <source>
        <dbReference type="SAM" id="MobiDB-lite"/>
    </source>
</evidence>
<evidence type="ECO:0000256" key="2">
    <source>
        <dbReference type="SAM" id="Phobius"/>
    </source>
</evidence>
<keyword evidence="2" id="KW-0472">Membrane</keyword>
<feature type="region of interest" description="Disordered" evidence="1">
    <location>
        <begin position="1"/>
        <end position="26"/>
    </location>
</feature>